<dbReference type="Gene3D" id="2.60.40.420">
    <property type="entry name" value="Cupredoxins - blue copper proteins"/>
    <property type="match status" value="1"/>
</dbReference>
<dbReference type="SUPFAM" id="SSF49503">
    <property type="entry name" value="Cupredoxins"/>
    <property type="match status" value="1"/>
</dbReference>
<dbReference type="AlphaFoldDB" id="A0AAE1ITR3"/>
<organism evidence="9 10">
    <name type="scientific">Acacia crassicarpa</name>
    <name type="common">northern wattle</name>
    <dbReference type="NCBI Taxonomy" id="499986"/>
    <lineage>
        <taxon>Eukaryota</taxon>
        <taxon>Viridiplantae</taxon>
        <taxon>Streptophyta</taxon>
        <taxon>Embryophyta</taxon>
        <taxon>Tracheophyta</taxon>
        <taxon>Spermatophyta</taxon>
        <taxon>Magnoliopsida</taxon>
        <taxon>eudicotyledons</taxon>
        <taxon>Gunneridae</taxon>
        <taxon>Pentapetalae</taxon>
        <taxon>rosids</taxon>
        <taxon>fabids</taxon>
        <taxon>Fabales</taxon>
        <taxon>Fabaceae</taxon>
        <taxon>Caesalpinioideae</taxon>
        <taxon>mimosoid clade</taxon>
        <taxon>Acacieae</taxon>
        <taxon>Acacia</taxon>
    </lineage>
</organism>
<dbReference type="GO" id="GO:0012505">
    <property type="term" value="C:endomembrane system"/>
    <property type="evidence" value="ECO:0007669"/>
    <property type="project" value="UniProtKB-SubCell"/>
</dbReference>
<accession>A0AAE1ITR3</accession>
<evidence type="ECO:0000313" key="9">
    <source>
        <dbReference type="EMBL" id="KAK4257412.1"/>
    </source>
</evidence>
<evidence type="ECO:0000256" key="3">
    <source>
        <dbReference type="ARBA" id="ARBA00023180"/>
    </source>
</evidence>
<evidence type="ECO:0000259" key="8">
    <source>
        <dbReference type="PROSITE" id="PS51485"/>
    </source>
</evidence>
<dbReference type="InterPro" id="IPR039391">
    <property type="entry name" value="Phytocyanin-like"/>
</dbReference>
<feature type="transmembrane region" description="Helical" evidence="6">
    <location>
        <begin position="149"/>
        <end position="167"/>
    </location>
</feature>
<evidence type="ECO:0000256" key="4">
    <source>
        <dbReference type="ARBA" id="ARBA00035011"/>
    </source>
</evidence>
<dbReference type="GO" id="GO:0005886">
    <property type="term" value="C:plasma membrane"/>
    <property type="evidence" value="ECO:0007669"/>
    <property type="project" value="TreeGrafter"/>
</dbReference>
<keyword evidence="6" id="KW-0472">Membrane</keyword>
<dbReference type="EMBL" id="JAWXYG010000012">
    <property type="protein sequence ID" value="KAK4257412.1"/>
    <property type="molecule type" value="Genomic_DNA"/>
</dbReference>
<name>A0AAE1ITR3_9FABA</name>
<dbReference type="FunFam" id="2.60.40.420:FF:000034">
    <property type="entry name" value="Cupredoxin superfamily protein"/>
    <property type="match status" value="1"/>
</dbReference>
<comment type="similarity">
    <text evidence="4">Belongs to the early nodulin-like (ENODL) family.</text>
</comment>
<evidence type="ECO:0000256" key="6">
    <source>
        <dbReference type="SAM" id="Phobius"/>
    </source>
</evidence>
<dbReference type="Pfam" id="PF02298">
    <property type="entry name" value="Cu_bind_like"/>
    <property type="match status" value="1"/>
</dbReference>
<comment type="caution">
    <text evidence="9">The sequence shown here is derived from an EMBL/GenBank/DDBJ whole genome shotgun (WGS) entry which is preliminary data.</text>
</comment>
<protein>
    <recommendedName>
        <fullName evidence="8">Phytocyanin domain-containing protein</fullName>
    </recommendedName>
</protein>
<comment type="function">
    <text evidence="5">May act as a carbohydrate transporter.</text>
</comment>
<dbReference type="GO" id="GO:0009055">
    <property type="term" value="F:electron transfer activity"/>
    <property type="evidence" value="ECO:0007669"/>
    <property type="project" value="InterPro"/>
</dbReference>
<evidence type="ECO:0000256" key="7">
    <source>
        <dbReference type="SAM" id="SignalP"/>
    </source>
</evidence>
<keyword evidence="3" id="KW-0325">Glycoprotein</keyword>
<feature type="domain" description="Phytocyanin" evidence="8">
    <location>
        <begin position="25"/>
        <end position="128"/>
    </location>
</feature>
<evidence type="ECO:0000313" key="10">
    <source>
        <dbReference type="Proteomes" id="UP001293593"/>
    </source>
</evidence>
<keyword evidence="10" id="KW-1185">Reference proteome</keyword>
<feature type="signal peptide" evidence="7">
    <location>
        <begin position="1"/>
        <end position="24"/>
    </location>
</feature>
<evidence type="ECO:0000256" key="2">
    <source>
        <dbReference type="ARBA" id="ARBA00023157"/>
    </source>
</evidence>
<proteinExistence type="inferred from homology"/>
<keyword evidence="2" id="KW-1015">Disulfide bond</keyword>
<keyword evidence="7" id="KW-0732">Signal</keyword>
<dbReference type="PANTHER" id="PTHR33021">
    <property type="entry name" value="BLUE COPPER PROTEIN"/>
    <property type="match status" value="1"/>
</dbReference>
<dbReference type="Proteomes" id="UP001293593">
    <property type="component" value="Unassembled WGS sequence"/>
</dbReference>
<keyword evidence="6" id="KW-1133">Transmembrane helix</keyword>
<evidence type="ECO:0000256" key="5">
    <source>
        <dbReference type="ARBA" id="ARBA00037626"/>
    </source>
</evidence>
<dbReference type="InterPro" id="IPR003245">
    <property type="entry name" value="Phytocyanin_dom"/>
</dbReference>
<dbReference type="InterPro" id="IPR008972">
    <property type="entry name" value="Cupredoxin"/>
</dbReference>
<sequence>MAKHTAFIGCFIVVLSLLFAATEATEYNVGGSFGWNIPPNQTFYSDWATSKRFFVGDSLVFNLTEYQSFADVTMADYNNCSTNTNPFVDSMNGTVFIVDLLRPGPRYFICTVDGHCARGQKFSINIESPSFSSGPSPSAQPPSVPIPTLSYGFLSALLSTIAVYFFTPI</sequence>
<keyword evidence="6" id="KW-0812">Transmembrane</keyword>
<reference evidence="9" key="1">
    <citation type="submission" date="2023-10" db="EMBL/GenBank/DDBJ databases">
        <title>Chromosome-level genome of the transformable northern wattle, Acacia crassicarpa.</title>
        <authorList>
            <person name="Massaro I."/>
            <person name="Sinha N.R."/>
            <person name="Poethig S."/>
            <person name="Leichty A.R."/>
        </authorList>
    </citation>
    <scope>NUCLEOTIDE SEQUENCE</scope>
    <source>
        <strain evidence="9">Acra3RX</strain>
        <tissue evidence="9">Leaf</tissue>
    </source>
</reference>
<comment type="subcellular location">
    <subcellularLocation>
        <location evidence="1">Endomembrane system</location>
    </subcellularLocation>
</comment>
<feature type="chain" id="PRO_5042178001" description="Phytocyanin domain-containing protein" evidence="7">
    <location>
        <begin position="25"/>
        <end position="169"/>
    </location>
</feature>
<evidence type="ECO:0000256" key="1">
    <source>
        <dbReference type="ARBA" id="ARBA00004308"/>
    </source>
</evidence>
<dbReference type="PROSITE" id="PS51485">
    <property type="entry name" value="PHYTOCYANIN"/>
    <property type="match status" value="1"/>
</dbReference>
<gene>
    <name evidence="9" type="ORF">QN277_007005</name>
</gene>
<dbReference type="PANTHER" id="PTHR33021:SF522">
    <property type="entry name" value="PHYTOCYANIN DOMAIN-CONTAINING PROTEIN"/>
    <property type="match status" value="1"/>
</dbReference>